<proteinExistence type="predicted"/>
<dbReference type="PANTHER" id="PTHR22916">
    <property type="entry name" value="GLYCOSYLTRANSFERASE"/>
    <property type="match status" value="1"/>
</dbReference>
<dbReference type="RefSeq" id="WP_003361331.1">
    <property type="nucleotide sequence ID" value="NZ_CP013845.1"/>
</dbReference>
<protein>
    <submittedName>
        <fullName evidence="2">Glycosyltransferase</fullName>
    </submittedName>
</protein>
<evidence type="ECO:0000313" key="2">
    <source>
        <dbReference type="EMBL" id="NEZ91154.1"/>
    </source>
</evidence>
<dbReference type="InterPro" id="IPR001173">
    <property type="entry name" value="Glyco_trans_2-like"/>
</dbReference>
<sequence>MYKYTFIIPNYNKAKYLKQCIDSIINQSYKNFNLIIIDDCSTDDSVKIINLYKNMNNVKIIKHKTNMGKSYTFNEGFKNAEGDYITIMGSDDYIKLNALENIDRFLSQQNQKIDFIYTDFYIYENEENKIKNGYISKDITIEELLFGCNITSLCTFYSKDLINNVTGFDEEFAVRGQDYDFIIRALCYGNSIYLDKRLAFYRVGLNNSVPDFSILANNYHEILLKNKDIFLKHTDENIYNYVIKYYEYIIENNKYNSFILDITLIGTFLMLKKYMYKKSSISIYGAGGLLELVLFLCNEFNIKVNNIYDKFKYDTYYLDYPIQNPNKIKNDEFIFICATVDKDNIINFLESKGLIHYYNYVFYDEYHSIKKYQIMN</sequence>
<dbReference type="Gene3D" id="3.90.550.10">
    <property type="entry name" value="Spore Coat Polysaccharide Biosynthesis Protein SpsA, Chain A"/>
    <property type="match status" value="1"/>
</dbReference>
<reference evidence="2 3" key="1">
    <citation type="submission" date="2019-02" db="EMBL/GenBank/DDBJ databases">
        <title>Genome sequencing of Clostridium botulinum clinical isolates.</title>
        <authorList>
            <person name="Brunt J."/>
            <person name="Van Vliet A.H.M."/>
            <person name="Stringer S.C."/>
            <person name="Grant K.A."/>
            <person name="Carter A.C."/>
            <person name="Peck M.W."/>
        </authorList>
    </citation>
    <scope>NUCLEOTIDE SEQUENCE [LARGE SCALE GENOMIC DNA]</scope>
    <source>
        <strain evidence="2 3">H142660711</strain>
    </source>
</reference>
<accession>A0A846HZ18</accession>
<gene>
    <name evidence="2" type="ORF">EXM69_04160</name>
</gene>
<dbReference type="PANTHER" id="PTHR22916:SF3">
    <property type="entry name" value="UDP-GLCNAC:BETAGAL BETA-1,3-N-ACETYLGLUCOSAMINYLTRANSFERASE-LIKE PROTEIN 1"/>
    <property type="match status" value="1"/>
</dbReference>
<comment type="caution">
    <text evidence="2">The sequence shown here is derived from an EMBL/GenBank/DDBJ whole genome shotgun (WGS) entry which is preliminary data.</text>
</comment>
<feature type="domain" description="Glycosyltransferase 2-like" evidence="1">
    <location>
        <begin position="6"/>
        <end position="129"/>
    </location>
</feature>
<name>A0A846HZ18_CLOBO</name>
<dbReference type="GO" id="GO:0016758">
    <property type="term" value="F:hexosyltransferase activity"/>
    <property type="evidence" value="ECO:0007669"/>
    <property type="project" value="UniProtKB-ARBA"/>
</dbReference>
<organism evidence="2 3">
    <name type="scientific">Clostridium botulinum</name>
    <dbReference type="NCBI Taxonomy" id="1491"/>
    <lineage>
        <taxon>Bacteria</taxon>
        <taxon>Bacillati</taxon>
        <taxon>Bacillota</taxon>
        <taxon>Clostridia</taxon>
        <taxon>Eubacteriales</taxon>
        <taxon>Clostridiaceae</taxon>
        <taxon>Clostridium</taxon>
    </lineage>
</organism>
<keyword evidence="2" id="KW-0808">Transferase</keyword>
<evidence type="ECO:0000259" key="1">
    <source>
        <dbReference type="Pfam" id="PF00535"/>
    </source>
</evidence>
<dbReference type="EMBL" id="SGKC01000005">
    <property type="protein sequence ID" value="NEZ91154.1"/>
    <property type="molecule type" value="Genomic_DNA"/>
</dbReference>
<dbReference type="AlphaFoldDB" id="A0A846HZ18"/>
<dbReference type="InterPro" id="IPR029044">
    <property type="entry name" value="Nucleotide-diphossugar_trans"/>
</dbReference>
<dbReference type="Pfam" id="PF00535">
    <property type="entry name" value="Glycos_transf_2"/>
    <property type="match status" value="1"/>
</dbReference>
<dbReference type="SUPFAM" id="SSF53448">
    <property type="entry name" value="Nucleotide-diphospho-sugar transferases"/>
    <property type="match status" value="1"/>
</dbReference>
<evidence type="ECO:0000313" key="3">
    <source>
        <dbReference type="Proteomes" id="UP000473887"/>
    </source>
</evidence>
<dbReference type="Proteomes" id="UP000473887">
    <property type="component" value="Unassembled WGS sequence"/>
</dbReference>